<sequence>MLTATTGRTRRRTAGRRPISLAAARLAAAGAALTLVLAAAAGGATGAGAALRGGGGACPPAQTDCHVWDSKPGDPGNPGNPGGGGKPGNGGGGSHTCTRAGETVPCYDDLYGWFNQADGCYYKLAEPQPSGGDPGTKAYTRFCGTGGAAGFDTVWLAAPPPGVGAPPDPAEIARELEAQLTLAFPKVGIAPAPGRPGGLVGLPVWLWTGEPAGQDRDTAWGPQGRDRHVAGMHVEITAKVQYADWNLGNGAGITCRSQGERHTDQTGRAPCGYDGYPASGTYGVSVTTHWHVEWRVDGGPWHALDDVPRTSETAQVIINELQVVTQ</sequence>
<dbReference type="RefSeq" id="WP_377335772.1">
    <property type="nucleotide sequence ID" value="NZ_JBHLUE010000002.1"/>
</dbReference>
<dbReference type="Proteomes" id="UP001589894">
    <property type="component" value="Unassembled WGS sequence"/>
</dbReference>
<reference evidence="2 3" key="1">
    <citation type="submission" date="2024-09" db="EMBL/GenBank/DDBJ databases">
        <authorList>
            <person name="Sun Q."/>
            <person name="Mori K."/>
        </authorList>
    </citation>
    <scope>NUCLEOTIDE SEQUENCE [LARGE SCALE GENOMIC DNA]</scope>
    <source>
        <strain evidence="2 3">TBRC 2205</strain>
    </source>
</reference>
<evidence type="ECO:0000313" key="3">
    <source>
        <dbReference type="Proteomes" id="UP001589894"/>
    </source>
</evidence>
<evidence type="ECO:0008006" key="4">
    <source>
        <dbReference type="Google" id="ProtNLM"/>
    </source>
</evidence>
<feature type="compositionally biased region" description="Gly residues" evidence="1">
    <location>
        <begin position="79"/>
        <end position="94"/>
    </location>
</feature>
<feature type="region of interest" description="Disordered" evidence="1">
    <location>
        <begin position="62"/>
        <end position="94"/>
    </location>
</feature>
<evidence type="ECO:0000256" key="1">
    <source>
        <dbReference type="SAM" id="MobiDB-lite"/>
    </source>
</evidence>
<protein>
    <recommendedName>
        <fullName evidence="4">ATP/GTP-binding protein</fullName>
    </recommendedName>
</protein>
<organism evidence="2 3">
    <name type="scientific">Plantactinospora siamensis</name>
    <dbReference type="NCBI Taxonomy" id="555372"/>
    <lineage>
        <taxon>Bacteria</taxon>
        <taxon>Bacillati</taxon>
        <taxon>Actinomycetota</taxon>
        <taxon>Actinomycetes</taxon>
        <taxon>Micromonosporales</taxon>
        <taxon>Micromonosporaceae</taxon>
        <taxon>Plantactinospora</taxon>
    </lineage>
</organism>
<keyword evidence="3" id="KW-1185">Reference proteome</keyword>
<comment type="caution">
    <text evidence="2">The sequence shown here is derived from an EMBL/GenBank/DDBJ whole genome shotgun (WGS) entry which is preliminary data.</text>
</comment>
<accession>A0ABV6NRN8</accession>
<evidence type="ECO:0000313" key="2">
    <source>
        <dbReference type="EMBL" id="MFC0563349.1"/>
    </source>
</evidence>
<proteinExistence type="predicted"/>
<gene>
    <name evidence="2" type="ORF">ACFFHU_04100</name>
</gene>
<name>A0ABV6NRN8_9ACTN</name>
<dbReference type="EMBL" id="JBHLUE010000002">
    <property type="protein sequence ID" value="MFC0563349.1"/>
    <property type="molecule type" value="Genomic_DNA"/>
</dbReference>